<sequence>MQNRKSFLNKLTVSVPFDMMKTGFTDGLCAFPQPAAKDGSRPAMPAETPGEKEAFRSLAAFRQKGCFKG</sequence>
<dbReference type="AlphaFoldDB" id="A0A150LDL4"/>
<accession>A0A150LDL4</accession>
<organism evidence="1 2">
    <name type="scientific">Caldibacillus debilis</name>
    <dbReference type="NCBI Taxonomy" id="301148"/>
    <lineage>
        <taxon>Bacteria</taxon>
        <taxon>Bacillati</taxon>
        <taxon>Bacillota</taxon>
        <taxon>Bacilli</taxon>
        <taxon>Bacillales</taxon>
        <taxon>Bacillaceae</taxon>
        <taxon>Caldibacillus</taxon>
    </lineage>
</organism>
<dbReference type="STRING" id="301148.B4135_3510"/>
<proteinExistence type="predicted"/>
<evidence type="ECO:0000313" key="2">
    <source>
        <dbReference type="Proteomes" id="UP000075683"/>
    </source>
</evidence>
<evidence type="ECO:0000313" key="1">
    <source>
        <dbReference type="EMBL" id="KYD10335.1"/>
    </source>
</evidence>
<protein>
    <submittedName>
        <fullName evidence="1">Uncharacterized protein</fullName>
    </submittedName>
</protein>
<reference evidence="1 2" key="1">
    <citation type="submission" date="2016-01" db="EMBL/GenBank/DDBJ databases">
        <title>Draft Genome Sequences of Seven Thermophilic Sporeformers Isolated from Foods.</title>
        <authorList>
            <person name="Berendsen E.M."/>
            <person name="Wells-Bennik M.H."/>
            <person name="Krawcyk A.O."/>
            <person name="De Jong A."/>
            <person name="Holsappel S."/>
            <person name="Eijlander R.T."/>
            <person name="Kuipers O.P."/>
        </authorList>
    </citation>
    <scope>NUCLEOTIDE SEQUENCE [LARGE SCALE GENOMIC DNA]</scope>
    <source>
        <strain evidence="1 2">B4135</strain>
    </source>
</reference>
<dbReference type="EMBL" id="LQYT01000119">
    <property type="protein sequence ID" value="KYD10335.1"/>
    <property type="molecule type" value="Genomic_DNA"/>
</dbReference>
<name>A0A150LDL4_9BACI</name>
<gene>
    <name evidence="1" type="ORF">B4135_3510</name>
</gene>
<comment type="caution">
    <text evidence="1">The sequence shown here is derived from an EMBL/GenBank/DDBJ whole genome shotgun (WGS) entry which is preliminary data.</text>
</comment>
<dbReference type="Proteomes" id="UP000075683">
    <property type="component" value="Unassembled WGS sequence"/>
</dbReference>